<dbReference type="Pfam" id="PF01551">
    <property type="entry name" value="Peptidase_M23"/>
    <property type="match status" value="1"/>
</dbReference>
<dbReference type="InterPro" id="IPR011055">
    <property type="entry name" value="Dup_hybrid_motif"/>
</dbReference>
<evidence type="ECO:0000256" key="2">
    <source>
        <dbReference type="SAM" id="MobiDB-lite"/>
    </source>
</evidence>
<feature type="chain" id="PRO_5026919041" description="M23ase beta-sheet core domain-containing protein" evidence="3">
    <location>
        <begin position="28"/>
        <end position="382"/>
    </location>
</feature>
<accession>A0A6J4I4S7</accession>
<dbReference type="InterPro" id="IPR016047">
    <property type="entry name" value="M23ase_b-sheet_dom"/>
</dbReference>
<dbReference type="EMBL" id="CADCSZ010000104">
    <property type="protein sequence ID" value="CAA9240206.1"/>
    <property type="molecule type" value="Genomic_DNA"/>
</dbReference>
<organism evidence="5">
    <name type="scientific">uncultured Acidimicrobiales bacterium</name>
    <dbReference type="NCBI Taxonomy" id="310071"/>
    <lineage>
        <taxon>Bacteria</taxon>
        <taxon>Bacillati</taxon>
        <taxon>Actinomycetota</taxon>
        <taxon>Acidimicrobiia</taxon>
        <taxon>Acidimicrobiales</taxon>
        <taxon>environmental samples</taxon>
    </lineage>
</organism>
<dbReference type="PANTHER" id="PTHR21666">
    <property type="entry name" value="PEPTIDASE-RELATED"/>
    <property type="match status" value="1"/>
</dbReference>
<sequence>MGTAPRRSVALAAALVVAISTAPPAGAAEGEVGRAEAAVRDAQRKASAANRGLQAAEAALDDAEADVVKGNAELAGARSRVKVASAAVRASAVREYTSGRGGASLRSDDIAKITRSRAYLGVATGASTDQVDRLRASASDLEDREKELAKKVINQRAKLAAFQRLEGQLATSLDRLGTELDAARRREAEAKAAAAAAQEAAEKARLEAEARAAEAARRLLEETRDREARAARPAPGAPPGAGARPLAAPVNKGPWLCPVQGGATFTNDWGFPRSGGRRHQGNDLFASRGTPVVASVGGSYRRSNNGLGGISYYLQGDDGNTYYGTHMSGYGPVGPGRVPQGAVLGFVGNTGNARGTSPHLHFEIRPGGGGAVNPFPTVSRVC</sequence>
<evidence type="ECO:0000313" key="5">
    <source>
        <dbReference type="EMBL" id="CAA9240206.1"/>
    </source>
</evidence>
<dbReference type="Gene3D" id="6.10.250.3150">
    <property type="match status" value="1"/>
</dbReference>
<keyword evidence="3" id="KW-0732">Signal</keyword>
<name>A0A6J4I4S7_9ACTN</name>
<gene>
    <name evidence="5" type="ORF">AVDCRST_MAG76-1731</name>
</gene>
<feature type="signal peptide" evidence="3">
    <location>
        <begin position="1"/>
        <end position="27"/>
    </location>
</feature>
<dbReference type="PANTHER" id="PTHR21666:SF268">
    <property type="entry name" value="PEPTIDASE M23 DOMAIN-CONTAINING PROTEIN"/>
    <property type="match status" value="1"/>
</dbReference>
<reference evidence="5" key="1">
    <citation type="submission" date="2020-02" db="EMBL/GenBank/DDBJ databases">
        <authorList>
            <person name="Meier V. D."/>
        </authorList>
    </citation>
    <scope>NUCLEOTIDE SEQUENCE</scope>
    <source>
        <strain evidence="5">AVDCRST_MAG76</strain>
    </source>
</reference>
<feature type="domain" description="M23ase beta-sheet core" evidence="4">
    <location>
        <begin position="278"/>
        <end position="374"/>
    </location>
</feature>
<dbReference type="Gene3D" id="2.70.70.10">
    <property type="entry name" value="Glucose Permease (Domain IIA)"/>
    <property type="match status" value="1"/>
</dbReference>
<dbReference type="InterPro" id="IPR050570">
    <property type="entry name" value="Cell_wall_metabolism_enzyme"/>
</dbReference>
<proteinExistence type="predicted"/>
<evidence type="ECO:0000256" key="1">
    <source>
        <dbReference type="SAM" id="Coils"/>
    </source>
</evidence>
<dbReference type="SUPFAM" id="SSF51261">
    <property type="entry name" value="Duplicated hybrid motif"/>
    <property type="match status" value="1"/>
</dbReference>
<feature type="region of interest" description="Disordered" evidence="2">
    <location>
        <begin position="222"/>
        <end position="247"/>
    </location>
</feature>
<dbReference type="AlphaFoldDB" id="A0A6J4I4S7"/>
<feature type="coiled-coil region" evidence="1">
    <location>
        <begin position="25"/>
        <end position="73"/>
    </location>
</feature>
<dbReference type="CDD" id="cd12797">
    <property type="entry name" value="M23_peptidase"/>
    <property type="match status" value="1"/>
</dbReference>
<protein>
    <recommendedName>
        <fullName evidence="4">M23ase beta-sheet core domain-containing protein</fullName>
    </recommendedName>
</protein>
<evidence type="ECO:0000256" key="3">
    <source>
        <dbReference type="SAM" id="SignalP"/>
    </source>
</evidence>
<evidence type="ECO:0000259" key="4">
    <source>
        <dbReference type="Pfam" id="PF01551"/>
    </source>
</evidence>
<dbReference type="GO" id="GO:0004222">
    <property type="term" value="F:metalloendopeptidase activity"/>
    <property type="evidence" value="ECO:0007669"/>
    <property type="project" value="TreeGrafter"/>
</dbReference>
<keyword evidence="1" id="KW-0175">Coiled coil</keyword>